<feature type="transmembrane region" description="Helical" evidence="9">
    <location>
        <begin position="61"/>
        <end position="80"/>
    </location>
</feature>
<dbReference type="GO" id="GO:0033617">
    <property type="term" value="P:mitochondrial respiratory chain complex IV assembly"/>
    <property type="evidence" value="ECO:0007669"/>
    <property type="project" value="InterPro"/>
</dbReference>
<dbReference type="PANTHER" id="PTHR31586">
    <property type="entry name" value="CYTOCHROME C OXIDASE PROTEIN 20"/>
    <property type="match status" value="1"/>
</dbReference>
<evidence type="ECO:0000256" key="8">
    <source>
        <dbReference type="ARBA" id="ARBA00023136"/>
    </source>
</evidence>
<proteinExistence type="inferred from homology"/>
<comment type="similarity">
    <text evidence="2">Belongs to the COX20 family.</text>
</comment>
<sequence>MQNDSSVPAAIVQREEDRKPVIIFGRNIAEIPCFRNSFLYGISSGIGGGLLAFLFTSRPKLAMHCAMTTYFNVTIGYWFYCRYTRDRDHFNAIRMQDIFQNVAVMEGTEEGPEIVIDKELIDV</sequence>
<gene>
    <name evidence="10" type="ORF">H0235_013753</name>
</gene>
<dbReference type="PRINTS" id="PR02049">
    <property type="entry name" value="PROTEINF36A"/>
</dbReference>
<organism evidence="10 11">
    <name type="scientific">Vespula pensylvanica</name>
    <name type="common">Western yellow jacket</name>
    <name type="synonym">Wasp</name>
    <dbReference type="NCBI Taxonomy" id="30213"/>
    <lineage>
        <taxon>Eukaryota</taxon>
        <taxon>Metazoa</taxon>
        <taxon>Ecdysozoa</taxon>
        <taxon>Arthropoda</taxon>
        <taxon>Hexapoda</taxon>
        <taxon>Insecta</taxon>
        <taxon>Pterygota</taxon>
        <taxon>Neoptera</taxon>
        <taxon>Endopterygota</taxon>
        <taxon>Hymenoptera</taxon>
        <taxon>Apocrita</taxon>
        <taxon>Aculeata</taxon>
        <taxon>Vespoidea</taxon>
        <taxon>Vespidae</taxon>
        <taxon>Vespinae</taxon>
        <taxon>Vespula</taxon>
    </lineage>
</organism>
<dbReference type="Pfam" id="PF12597">
    <property type="entry name" value="Cox20"/>
    <property type="match status" value="1"/>
</dbReference>
<evidence type="ECO:0000256" key="9">
    <source>
        <dbReference type="SAM" id="Phobius"/>
    </source>
</evidence>
<reference evidence="10" key="1">
    <citation type="journal article" date="2020" name="G3 (Bethesda)">
        <title>High-Quality Assemblies for Three Invasive Social Wasps from the &lt;i&gt;Vespula&lt;/i&gt; Genus.</title>
        <authorList>
            <person name="Harrop T.W.R."/>
            <person name="Guhlin J."/>
            <person name="McLaughlin G.M."/>
            <person name="Permina E."/>
            <person name="Stockwell P."/>
            <person name="Gilligan J."/>
            <person name="Le Lec M.F."/>
            <person name="Gruber M.A.M."/>
            <person name="Quinn O."/>
            <person name="Lovegrove M."/>
            <person name="Duncan E.J."/>
            <person name="Remnant E.J."/>
            <person name="Van Eeckhoven J."/>
            <person name="Graham B."/>
            <person name="Knapp R.A."/>
            <person name="Langford K.W."/>
            <person name="Kronenberg Z."/>
            <person name="Press M.O."/>
            <person name="Eacker S.M."/>
            <person name="Wilson-Rankin E.E."/>
            <person name="Purcell J."/>
            <person name="Lester P.J."/>
            <person name="Dearden P.K."/>
        </authorList>
    </citation>
    <scope>NUCLEOTIDE SEQUENCE</scope>
    <source>
        <strain evidence="10">Volc-1</strain>
    </source>
</reference>
<keyword evidence="8 9" id="KW-0472">Membrane</keyword>
<keyword evidence="11" id="KW-1185">Reference proteome</keyword>
<feature type="transmembrane region" description="Helical" evidence="9">
    <location>
        <begin position="38"/>
        <end position="55"/>
    </location>
</feature>
<dbReference type="GO" id="GO:0005743">
    <property type="term" value="C:mitochondrial inner membrane"/>
    <property type="evidence" value="ECO:0007669"/>
    <property type="project" value="UniProtKB-SubCell"/>
</dbReference>
<keyword evidence="5" id="KW-0999">Mitochondrion inner membrane</keyword>
<dbReference type="Proteomes" id="UP000600918">
    <property type="component" value="Unassembled WGS sequence"/>
</dbReference>
<evidence type="ECO:0000256" key="7">
    <source>
        <dbReference type="ARBA" id="ARBA00023128"/>
    </source>
</evidence>
<evidence type="ECO:0000313" key="11">
    <source>
        <dbReference type="Proteomes" id="UP000600918"/>
    </source>
</evidence>
<dbReference type="EMBL" id="JACSDY010000014">
    <property type="protein sequence ID" value="KAF7408901.1"/>
    <property type="molecule type" value="Genomic_DNA"/>
</dbReference>
<evidence type="ECO:0000256" key="1">
    <source>
        <dbReference type="ARBA" id="ARBA00004273"/>
    </source>
</evidence>
<keyword evidence="4 9" id="KW-0812">Transmembrane</keyword>
<keyword evidence="7" id="KW-0496">Mitochondrion</keyword>
<comment type="caution">
    <text evidence="10">The sequence shown here is derived from an EMBL/GenBank/DDBJ whole genome shotgun (WGS) entry which is preliminary data.</text>
</comment>
<keyword evidence="6 9" id="KW-1133">Transmembrane helix</keyword>
<dbReference type="PANTHER" id="PTHR31586:SF1">
    <property type="entry name" value="CYTOCHROME C OXIDASE ASSEMBLY PROTEIN COX20, MITOCHONDRIAL"/>
    <property type="match status" value="1"/>
</dbReference>
<dbReference type="AlphaFoldDB" id="A0A834KRL6"/>
<evidence type="ECO:0000256" key="3">
    <source>
        <dbReference type="ARBA" id="ARBA00017689"/>
    </source>
</evidence>
<accession>A0A834KRL6</accession>
<comment type="subcellular location">
    <subcellularLocation>
        <location evidence="1">Mitochondrion inner membrane</location>
    </subcellularLocation>
</comment>
<protein>
    <recommendedName>
        <fullName evidence="3">Cytochrome c oxidase assembly protein COX20, mitochondrial</fullName>
    </recommendedName>
</protein>
<dbReference type="InterPro" id="IPR022533">
    <property type="entry name" value="Cox20"/>
</dbReference>
<name>A0A834KRL6_VESPE</name>
<evidence type="ECO:0000256" key="5">
    <source>
        <dbReference type="ARBA" id="ARBA00022792"/>
    </source>
</evidence>
<evidence type="ECO:0000256" key="2">
    <source>
        <dbReference type="ARBA" id="ARBA00009575"/>
    </source>
</evidence>
<evidence type="ECO:0000256" key="6">
    <source>
        <dbReference type="ARBA" id="ARBA00022989"/>
    </source>
</evidence>
<evidence type="ECO:0000256" key="4">
    <source>
        <dbReference type="ARBA" id="ARBA00022692"/>
    </source>
</evidence>
<evidence type="ECO:0000313" key="10">
    <source>
        <dbReference type="EMBL" id="KAF7408901.1"/>
    </source>
</evidence>